<evidence type="ECO:0000256" key="1">
    <source>
        <dbReference type="SAM" id="MobiDB-lite"/>
    </source>
</evidence>
<dbReference type="EMBL" id="DF143217">
    <property type="protein sequence ID" value="GAA51921.1"/>
    <property type="molecule type" value="Genomic_DNA"/>
</dbReference>
<dbReference type="Proteomes" id="UP000008909">
    <property type="component" value="Unassembled WGS sequence"/>
</dbReference>
<sequence length="564" mass="62780">MVCLHLNKQADTAKSDHLVVMDSRIEQWFTMAIISPRGQMSTNTNRKIKRSGRLDITNQGKRQQYQRNPSLIASYKLRHPLVSTRFRKPVQGKCGGSPEDSICWSQVPSERFRPARGKLEKPPILQRSRTNALLQAARANIRIVLQRANLKSKLLRSFRYSSPSVTAMNQWEISPWHSFLCESPKIGCAAATDLRADCGSRMLLTNKAENSANRRSISAEITQSPDDAVDSSDSARLEEQAHVQGYGSPTALMFLHSDRLYTAPSKSVRFSLVKICHQNLLPKCQRKRPGQTGSRGEARNKHLFGDGPVDSKLMANPVAFVDSCSHKRVPTHLATTPLCILRSNVADASTIDKNDARGKASLTRTDHPTYAESSLPLSLVNDKSAAVNSKLKREQQKEYSSTSKTTAKLPQPPVFTTGDSRSEDSRRIFTKNLKLPNYSSTPSKLDSLIVHSVVTGGPEDYRHETSKAIPKHATYAGSITLVVDNPGAQFTHQRVRKIPCLDADLARYHRQVLSRCQSFAILHSNLIRQQLSLSSRNSHSKPQLLVRPKPVLRLSGASHLHTNP</sequence>
<protein>
    <submittedName>
        <fullName evidence="2">Uncharacterized protein</fullName>
    </submittedName>
</protein>
<proteinExistence type="predicted"/>
<gene>
    <name evidence="2" type="ORF">CLF_107063</name>
</gene>
<organism evidence="2 3">
    <name type="scientific">Clonorchis sinensis</name>
    <name type="common">Chinese liver fluke</name>
    <dbReference type="NCBI Taxonomy" id="79923"/>
    <lineage>
        <taxon>Eukaryota</taxon>
        <taxon>Metazoa</taxon>
        <taxon>Spiralia</taxon>
        <taxon>Lophotrochozoa</taxon>
        <taxon>Platyhelminthes</taxon>
        <taxon>Trematoda</taxon>
        <taxon>Digenea</taxon>
        <taxon>Opisthorchiida</taxon>
        <taxon>Opisthorchiata</taxon>
        <taxon>Opisthorchiidae</taxon>
        <taxon>Clonorchis</taxon>
    </lineage>
</organism>
<reference evidence="2" key="1">
    <citation type="journal article" date="2011" name="Genome Biol.">
        <title>The draft genome of the carcinogenic human liver fluke Clonorchis sinensis.</title>
        <authorList>
            <person name="Wang X."/>
            <person name="Chen W."/>
            <person name="Huang Y."/>
            <person name="Sun J."/>
            <person name="Men J."/>
            <person name="Liu H."/>
            <person name="Luo F."/>
            <person name="Guo L."/>
            <person name="Lv X."/>
            <person name="Deng C."/>
            <person name="Zhou C."/>
            <person name="Fan Y."/>
            <person name="Li X."/>
            <person name="Huang L."/>
            <person name="Hu Y."/>
            <person name="Liang C."/>
            <person name="Hu X."/>
            <person name="Xu J."/>
            <person name="Yu X."/>
        </authorList>
    </citation>
    <scope>NUCLEOTIDE SEQUENCE [LARGE SCALE GENOMIC DNA]</scope>
    <source>
        <strain evidence="2">Henan</strain>
    </source>
</reference>
<evidence type="ECO:0000313" key="3">
    <source>
        <dbReference type="Proteomes" id="UP000008909"/>
    </source>
</evidence>
<keyword evidence="3" id="KW-1185">Reference proteome</keyword>
<feature type="compositionally biased region" description="Polar residues" evidence="1">
    <location>
        <begin position="213"/>
        <end position="223"/>
    </location>
</feature>
<evidence type="ECO:0000313" key="2">
    <source>
        <dbReference type="EMBL" id="GAA51921.1"/>
    </source>
</evidence>
<feature type="region of interest" description="Disordered" evidence="1">
    <location>
        <begin position="386"/>
        <end position="423"/>
    </location>
</feature>
<reference key="2">
    <citation type="submission" date="2011-10" db="EMBL/GenBank/DDBJ databases">
        <title>The genome and transcriptome sequence of Clonorchis sinensis provide insights into the carcinogenic liver fluke.</title>
        <authorList>
            <person name="Wang X."/>
            <person name="Huang Y."/>
            <person name="Chen W."/>
            <person name="Liu H."/>
            <person name="Guo L."/>
            <person name="Chen Y."/>
            <person name="Luo F."/>
            <person name="Zhou W."/>
            <person name="Sun J."/>
            <person name="Mao Q."/>
            <person name="Liang P."/>
            <person name="Zhou C."/>
            <person name="Tian Y."/>
            <person name="Men J."/>
            <person name="Lv X."/>
            <person name="Huang L."/>
            <person name="Zhou J."/>
            <person name="Hu Y."/>
            <person name="Li R."/>
            <person name="Zhang F."/>
            <person name="Lei H."/>
            <person name="Li X."/>
            <person name="Hu X."/>
            <person name="Liang C."/>
            <person name="Xu J."/>
            <person name="Wu Z."/>
            <person name="Yu X."/>
        </authorList>
    </citation>
    <scope>NUCLEOTIDE SEQUENCE</scope>
    <source>
        <strain>Henan</strain>
    </source>
</reference>
<feature type="compositionally biased region" description="Polar residues" evidence="1">
    <location>
        <begin position="398"/>
        <end position="408"/>
    </location>
</feature>
<feature type="region of interest" description="Disordered" evidence="1">
    <location>
        <begin position="213"/>
        <end position="240"/>
    </location>
</feature>
<accession>G7YG38</accession>
<dbReference type="AlphaFoldDB" id="G7YG38"/>
<name>G7YG38_CLOSI</name>